<dbReference type="InterPro" id="IPR002252">
    <property type="entry name" value="Glyco_hydro_36"/>
</dbReference>
<evidence type="ECO:0000256" key="1">
    <source>
        <dbReference type="ARBA" id="ARBA00022801"/>
    </source>
</evidence>
<dbReference type="GO" id="GO:0016052">
    <property type="term" value="P:carbohydrate catabolic process"/>
    <property type="evidence" value="ECO:0007669"/>
    <property type="project" value="InterPro"/>
</dbReference>
<keyword evidence="5" id="KW-1185">Reference proteome</keyword>
<keyword evidence="2" id="KW-0326">Glycosidase</keyword>
<organism evidence="4 5">
    <name type="scientific">Glycomyces paridis</name>
    <dbReference type="NCBI Taxonomy" id="2126555"/>
    <lineage>
        <taxon>Bacteria</taxon>
        <taxon>Bacillati</taxon>
        <taxon>Actinomycetota</taxon>
        <taxon>Actinomycetes</taxon>
        <taxon>Glycomycetales</taxon>
        <taxon>Glycomycetaceae</taxon>
        <taxon>Glycomyces</taxon>
    </lineage>
</organism>
<dbReference type="InterPro" id="IPR050985">
    <property type="entry name" value="Alpha-glycosidase_related"/>
</dbReference>
<evidence type="ECO:0000256" key="3">
    <source>
        <dbReference type="SAM" id="MobiDB-lite"/>
    </source>
</evidence>
<name>A0A4S8P110_9ACTN</name>
<evidence type="ECO:0000256" key="2">
    <source>
        <dbReference type="ARBA" id="ARBA00023295"/>
    </source>
</evidence>
<protein>
    <submittedName>
        <fullName evidence="4">Alpha-galactosidase</fullName>
    </submittedName>
</protein>
<sequence>MTVLWSTEDFTIELGTAAGAPVTIRSLRPAAGPARPPETAAEPEGPERTPPLVEVQALGHGRFPGSHRYTCTVLGSRLRYTGHELVGADLHVSQTDPVTGLTAVSVLSPSRRALRAWTVLHAGDAPVRVQAVTSLVLGTFTADTESPVDDFDVLWGDNDWVAESRWHRAPLREVGLPAMDPAVHHHMNRARMAVTTRSSWSTGERLPTGVLARRSGGYGLAFQIEHNGAWHWEVGEDRTGASLALLGPTDAEHQWSLDLAPGESFTSVPAAVTVVAPQGDPVDAALAALTTHRRDLVARTGTARLDAPLPVVFNDYMNTLMGDPTAAKILPLAEAAARAGADYYCIDAGWYDDDAGGWWDSVGEWEPSASRFPDGLAAVLDRIRELGMTPGIWLEPEVVGVRSPLAQTLPEDAFFQRGGARIVEHGRHQLDLRHPAVTAHLDAVVDRLVGMGVGFFKLDYNIMPGPGTDTGGLAPGAGLLEHCRAYLAWLDRVLARHPGLLIENCASGGMRADYATLSRLHLQSTSAQQDPLLYPPIAAATPASILPEQAGHWGYAQPEMSTEESAFTLVAGITGRLYLSGHLSRMDDHQLGLVNTAVAAHRALLPHVQTAEPAWPLGLEHRGPWQAFALHTDEAAVLTAWRLPGAPPDLRVPLPALRGKDIHIEQVFPAPDTPGTGAWTATWDGDALHLAADAPAPTARVLRLTWTGPGATSKEQQ</sequence>
<dbReference type="Gene3D" id="2.70.98.60">
    <property type="entry name" value="alpha-galactosidase from lactobacil brevis"/>
    <property type="match status" value="1"/>
</dbReference>
<dbReference type="OrthoDB" id="9758822at2"/>
<feature type="compositionally biased region" description="Low complexity" evidence="3">
    <location>
        <begin position="29"/>
        <end position="43"/>
    </location>
</feature>
<dbReference type="InterPro" id="IPR038417">
    <property type="entry name" value="Alpga-gal_N_sf"/>
</dbReference>
<dbReference type="AlphaFoldDB" id="A0A4S8P110"/>
<dbReference type="CDD" id="cd14791">
    <property type="entry name" value="GH36"/>
    <property type="match status" value="1"/>
</dbReference>
<evidence type="ECO:0000313" key="5">
    <source>
        <dbReference type="Proteomes" id="UP000305792"/>
    </source>
</evidence>
<dbReference type="SUPFAM" id="SSF51445">
    <property type="entry name" value="(Trans)glycosidases"/>
    <property type="match status" value="1"/>
</dbReference>
<dbReference type="Proteomes" id="UP000305792">
    <property type="component" value="Unassembled WGS sequence"/>
</dbReference>
<comment type="caution">
    <text evidence="4">The sequence shown here is derived from an EMBL/GenBank/DDBJ whole genome shotgun (WGS) entry which is preliminary data.</text>
</comment>
<gene>
    <name evidence="4" type="ORF">E9998_22710</name>
</gene>
<dbReference type="PANTHER" id="PTHR43053:SF3">
    <property type="entry name" value="ALPHA-GALACTOSIDASE C-RELATED"/>
    <property type="match status" value="1"/>
</dbReference>
<dbReference type="Pfam" id="PF02065">
    <property type="entry name" value="Melibiase"/>
    <property type="match status" value="1"/>
</dbReference>
<evidence type="ECO:0000313" key="4">
    <source>
        <dbReference type="EMBL" id="THV23608.1"/>
    </source>
</evidence>
<dbReference type="RefSeq" id="WP_136531981.1">
    <property type="nucleotide sequence ID" value="NZ_STGX01000021.1"/>
</dbReference>
<keyword evidence="1" id="KW-0378">Hydrolase</keyword>
<dbReference type="Gene3D" id="3.20.20.70">
    <property type="entry name" value="Aldolase class I"/>
    <property type="match status" value="1"/>
</dbReference>
<reference evidence="4 5" key="1">
    <citation type="journal article" date="2018" name="Int. J. Syst. Evol. Microbiol.">
        <title>Glycomyces paridis sp. nov., isolated from the medicinal plant Paris polyphylla.</title>
        <authorList>
            <person name="Fang X.M."/>
            <person name="Bai J.L."/>
            <person name="Su J."/>
            <person name="Zhao L.L."/>
            <person name="Liu H.Y."/>
            <person name="Ma B.P."/>
            <person name="Zhang Y.Q."/>
            <person name="Yu L.Y."/>
        </authorList>
    </citation>
    <scope>NUCLEOTIDE SEQUENCE [LARGE SCALE GENOMIC DNA]</scope>
    <source>
        <strain evidence="4 5">CPCC 204357</strain>
    </source>
</reference>
<dbReference type="InterPro" id="IPR017853">
    <property type="entry name" value="GH"/>
</dbReference>
<accession>A0A4S8P110</accession>
<dbReference type="PANTHER" id="PTHR43053">
    <property type="entry name" value="GLYCOSIDASE FAMILY 31"/>
    <property type="match status" value="1"/>
</dbReference>
<dbReference type="GO" id="GO:0004557">
    <property type="term" value="F:alpha-galactosidase activity"/>
    <property type="evidence" value="ECO:0007669"/>
    <property type="project" value="InterPro"/>
</dbReference>
<proteinExistence type="predicted"/>
<dbReference type="InterPro" id="IPR013785">
    <property type="entry name" value="Aldolase_TIM"/>
</dbReference>
<dbReference type="EMBL" id="STGX01000021">
    <property type="protein sequence ID" value="THV23608.1"/>
    <property type="molecule type" value="Genomic_DNA"/>
</dbReference>
<feature type="region of interest" description="Disordered" evidence="3">
    <location>
        <begin position="28"/>
        <end position="50"/>
    </location>
</feature>